<dbReference type="Proteomes" id="UP000740926">
    <property type="component" value="Unassembled WGS sequence"/>
</dbReference>
<keyword evidence="4" id="KW-0812">Transmembrane</keyword>
<comment type="subcellular location">
    <subcellularLocation>
        <location evidence="1">Cell membrane</location>
        <topology evidence="1">Multi-pass membrane protein</topology>
    </subcellularLocation>
</comment>
<keyword evidence="4" id="KW-1133">Transmembrane helix</keyword>
<dbReference type="PANTHER" id="PTHR43271">
    <property type="entry name" value="BLL2771 PROTEIN"/>
    <property type="match status" value="1"/>
</dbReference>
<dbReference type="GO" id="GO:0022857">
    <property type="term" value="F:transmembrane transporter activity"/>
    <property type="evidence" value="ECO:0007669"/>
    <property type="project" value="InterPro"/>
</dbReference>
<dbReference type="GO" id="GO:0005886">
    <property type="term" value="C:plasma membrane"/>
    <property type="evidence" value="ECO:0007669"/>
    <property type="project" value="UniProtKB-SubCell"/>
</dbReference>
<dbReference type="Gene3D" id="1.20.1720.10">
    <property type="entry name" value="Multidrug resistance protein D"/>
    <property type="match status" value="1"/>
</dbReference>
<evidence type="ECO:0000313" key="7">
    <source>
        <dbReference type="Proteomes" id="UP000740926"/>
    </source>
</evidence>
<keyword evidence="4" id="KW-0472">Membrane</keyword>
<comment type="caution">
    <text evidence="6">The sequence shown here is derived from an EMBL/GenBank/DDBJ whole genome shotgun (WGS) entry which is preliminary data.</text>
</comment>
<dbReference type="Gene3D" id="1.20.1250.20">
    <property type="entry name" value="MFS general substrate transporter like domains"/>
    <property type="match status" value="1"/>
</dbReference>
<dbReference type="EMBL" id="JAANIU010003855">
    <property type="protein sequence ID" value="KAG1559318.1"/>
    <property type="molecule type" value="Genomic_DNA"/>
</dbReference>
<dbReference type="SUPFAM" id="SSF103473">
    <property type="entry name" value="MFS general substrate transporter"/>
    <property type="match status" value="2"/>
</dbReference>
<proteinExistence type="predicted"/>
<name>A0A9P7CHQ7_9FUNG</name>
<keyword evidence="7" id="KW-1185">Reference proteome</keyword>
<feature type="transmembrane region" description="Helical" evidence="4">
    <location>
        <begin position="178"/>
        <end position="200"/>
    </location>
</feature>
<feature type="domain" description="Major facilitator superfamily (MFS) profile" evidence="5">
    <location>
        <begin position="10"/>
        <end position="262"/>
    </location>
</feature>
<organism evidence="6 7">
    <name type="scientific">Rhizopus delemar</name>
    <dbReference type="NCBI Taxonomy" id="936053"/>
    <lineage>
        <taxon>Eukaryota</taxon>
        <taxon>Fungi</taxon>
        <taxon>Fungi incertae sedis</taxon>
        <taxon>Mucoromycota</taxon>
        <taxon>Mucoromycotina</taxon>
        <taxon>Mucoromycetes</taxon>
        <taxon>Mucorales</taxon>
        <taxon>Mucorineae</taxon>
        <taxon>Rhizopodaceae</taxon>
        <taxon>Rhizopus</taxon>
    </lineage>
</organism>
<reference evidence="6 7" key="1">
    <citation type="journal article" date="2020" name="Microb. Genom.">
        <title>Genetic diversity of clinical and environmental Mucorales isolates obtained from an investigation of mucormycosis cases among solid organ transplant recipients.</title>
        <authorList>
            <person name="Nguyen M.H."/>
            <person name="Kaul D."/>
            <person name="Muto C."/>
            <person name="Cheng S.J."/>
            <person name="Richter R.A."/>
            <person name="Bruno V.M."/>
            <person name="Liu G."/>
            <person name="Beyhan S."/>
            <person name="Sundermann A.J."/>
            <person name="Mounaud S."/>
            <person name="Pasculle A.W."/>
            <person name="Nierman W.C."/>
            <person name="Driscoll E."/>
            <person name="Cumbie R."/>
            <person name="Clancy C.J."/>
            <person name="Dupont C.L."/>
        </authorList>
    </citation>
    <scope>NUCLEOTIDE SEQUENCE [LARGE SCALE GENOMIC DNA]</scope>
    <source>
        <strain evidence="6 7">GL24</strain>
    </source>
</reference>
<dbReference type="InterPro" id="IPR011701">
    <property type="entry name" value="MFS"/>
</dbReference>
<feature type="transmembrane region" description="Helical" evidence="4">
    <location>
        <begin position="79"/>
        <end position="107"/>
    </location>
</feature>
<dbReference type="Pfam" id="PF07690">
    <property type="entry name" value="MFS_1"/>
    <property type="match status" value="1"/>
</dbReference>
<dbReference type="PROSITE" id="PS50850">
    <property type="entry name" value="MFS"/>
    <property type="match status" value="1"/>
</dbReference>
<feature type="transmembrane region" description="Helical" evidence="4">
    <location>
        <begin position="144"/>
        <end position="166"/>
    </location>
</feature>
<protein>
    <recommendedName>
        <fullName evidence="5">Major facilitator superfamily (MFS) profile domain-containing protein</fullName>
    </recommendedName>
</protein>
<keyword evidence="2" id="KW-0813">Transport</keyword>
<feature type="transmembrane region" description="Helical" evidence="4">
    <location>
        <begin position="47"/>
        <end position="67"/>
    </location>
</feature>
<dbReference type="AlphaFoldDB" id="A0A9P7CHQ7"/>
<evidence type="ECO:0000259" key="5">
    <source>
        <dbReference type="PROSITE" id="PS50850"/>
    </source>
</evidence>
<accession>A0A9P7CHQ7</accession>
<keyword evidence="3" id="KW-1003">Cell membrane</keyword>
<dbReference type="PANTHER" id="PTHR43271:SF1">
    <property type="entry name" value="INNER MEMBRANE TRANSPORT PROTEIN YNFM"/>
    <property type="match status" value="1"/>
</dbReference>
<evidence type="ECO:0000256" key="3">
    <source>
        <dbReference type="ARBA" id="ARBA00022475"/>
    </source>
</evidence>
<feature type="transmembrane region" description="Helical" evidence="4">
    <location>
        <begin position="119"/>
        <end position="137"/>
    </location>
</feature>
<evidence type="ECO:0000313" key="6">
    <source>
        <dbReference type="EMBL" id="KAG1559318.1"/>
    </source>
</evidence>
<evidence type="ECO:0000256" key="2">
    <source>
        <dbReference type="ARBA" id="ARBA00022448"/>
    </source>
</evidence>
<dbReference type="InterPro" id="IPR020846">
    <property type="entry name" value="MFS_dom"/>
</dbReference>
<gene>
    <name evidence="6" type="ORF">G6F50_012417</name>
</gene>
<sequence>MKAESIPRPLLVLLAVAAGASVANVYYAQPLLDQLAQAFALDRAVAGAVLAATQAGSVLALLGLLPLADRGDRRRLLRLQLMALVVALAWLAAARTAVWLLSGMLLAGLLSDASGRRPLMIAALLASATLSLCTALVDDWTTLLVLRTLLGLALSGVPAVAMTYLVEEMDRRALGLAMGLYIGGNAIGGMSGRLLAGIIADHWGWRWGIGVVSIIAIASTVLLWLPLPPSRHFQARRGGLRQLPSRWRALFADPGLPWLFAT</sequence>
<evidence type="ECO:0000256" key="4">
    <source>
        <dbReference type="SAM" id="Phobius"/>
    </source>
</evidence>
<evidence type="ECO:0000256" key="1">
    <source>
        <dbReference type="ARBA" id="ARBA00004651"/>
    </source>
</evidence>
<feature type="transmembrane region" description="Helical" evidence="4">
    <location>
        <begin position="207"/>
        <end position="227"/>
    </location>
</feature>
<dbReference type="InterPro" id="IPR036259">
    <property type="entry name" value="MFS_trans_sf"/>
</dbReference>